<evidence type="ECO:0000313" key="1">
    <source>
        <dbReference type="EMBL" id="CAF3292952.1"/>
    </source>
</evidence>
<gene>
    <name evidence="2" type="ORF">GRG538_LOCUS15828</name>
    <name evidence="1" type="ORF">LUA448_LOCUS7386</name>
</gene>
<sequence>MLQVPKDLFVDMAVYKNVIKTEDDNECLKSIYYYAKALRASETQNMSSTEIAAAQLSLIPLNSDDRILFLGVKGGYIQTVAAQIVEFQGQAWIGSQDNQGLQHVEDVLTNHVPTILRQIIKCVLVSNIQDVNQTLSQDLLERFQPLLKVEGQLLAPINTDENNQKFTMSHKTCDQNSGQTTLKNRIFNDWGIVFSSVL</sequence>
<dbReference type="EMBL" id="CAJNYD010000725">
    <property type="protein sequence ID" value="CAF3292952.1"/>
    <property type="molecule type" value="Genomic_DNA"/>
</dbReference>
<evidence type="ECO:0000313" key="3">
    <source>
        <dbReference type="Proteomes" id="UP000663872"/>
    </source>
</evidence>
<organism evidence="2 3">
    <name type="scientific">Rotaria socialis</name>
    <dbReference type="NCBI Taxonomy" id="392032"/>
    <lineage>
        <taxon>Eukaryota</taxon>
        <taxon>Metazoa</taxon>
        <taxon>Spiralia</taxon>
        <taxon>Gnathifera</taxon>
        <taxon>Rotifera</taxon>
        <taxon>Eurotatoria</taxon>
        <taxon>Bdelloidea</taxon>
        <taxon>Philodinida</taxon>
        <taxon>Philodinidae</taxon>
        <taxon>Rotaria</taxon>
    </lineage>
</organism>
<protein>
    <submittedName>
        <fullName evidence="2">Uncharacterized protein</fullName>
    </submittedName>
</protein>
<name>A0A818FG47_9BILA</name>
<dbReference type="Proteomes" id="UP000663833">
    <property type="component" value="Unassembled WGS sequence"/>
</dbReference>
<proteinExistence type="predicted"/>
<reference evidence="2" key="1">
    <citation type="submission" date="2021-02" db="EMBL/GenBank/DDBJ databases">
        <authorList>
            <person name="Nowell W R."/>
        </authorList>
    </citation>
    <scope>NUCLEOTIDE SEQUENCE</scope>
</reference>
<evidence type="ECO:0000313" key="2">
    <source>
        <dbReference type="EMBL" id="CAF3473364.1"/>
    </source>
</evidence>
<comment type="caution">
    <text evidence="2">The sequence shown here is derived from an EMBL/GenBank/DDBJ whole genome shotgun (WGS) entry which is preliminary data.</text>
</comment>
<accession>A0A818FG47</accession>
<dbReference type="AlphaFoldDB" id="A0A818FG47"/>
<dbReference type="EMBL" id="CAJNYT010002518">
    <property type="protein sequence ID" value="CAF3473364.1"/>
    <property type="molecule type" value="Genomic_DNA"/>
</dbReference>
<dbReference type="Proteomes" id="UP000663872">
    <property type="component" value="Unassembled WGS sequence"/>
</dbReference>